<evidence type="ECO:0000313" key="9">
    <source>
        <dbReference type="Proteomes" id="UP000199400"/>
    </source>
</evidence>
<feature type="domain" description="Alcohol dehydrogenase-like C-terminal" evidence="6">
    <location>
        <begin position="196"/>
        <end position="264"/>
    </location>
</feature>
<evidence type="ECO:0000313" key="8">
    <source>
        <dbReference type="EMBL" id="SFF39910.1"/>
    </source>
</evidence>
<accession>A0A1I2IE49</accession>
<dbReference type="PANTHER" id="PTHR42813">
    <property type="entry name" value="ZINC-TYPE ALCOHOL DEHYDROGENASE-LIKE"/>
    <property type="match status" value="1"/>
</dbReference>
<dbReference type="Pfam" id="PF08240">
    <property type="entry name" value="ADH_N"/>
    <property type="match status" value="1"/>
</dbReference>
<evidence type="ECO:0000256" key="3">
    <source>
        <dbReference type="ARBA" id="ARBA00022833"/>
    </source>
</evidence>
<dbReference type="GO" id="GO:0008270">
    <property type="term" value="F:zinc ion binding"/>
    <property type="evidence" value="ECO:0007669"/>
    <property type="project" value="InterPro"/>
</dbReference>
<keyword evidence="9" id="KW-1185">Reference proteome</keyword>
<dbReference type="Proteomes" id="UP000199400">
    <property type="component" value="Unassembled WGS sequence"/>
</dbReference>
<sequence>MKALRYHGARDVRVETVPDPQLADAKDMIVKVTACAICGSDLHLYDGLIPTLQKGDVLGHEFMGEVVEVGREVRDVKKGDRVVVPFNISCGDCFFCKRQLWSLCDRSNPNAALAIKQFGAAPAGLFGYSHMFGGYPGGQAEYVRVPFADVNHVKVESDLSDEQVLFIGDIFSTGFMAVDVCGVQPGDVVAVWGCGPVGLFALKSAKMLGAERVIAIDRFPERLELARTKCDATAIDYEKSDVIEVLKELTGGRGPDICIDAVGMEAHGHGLEFWYDRVKQAVGLQPDRPTALRQAVMACRKGGTVSVPGVYGGPIDHFPFGAAFNKGLTLKMGQTHTHRYAPALLERIGAGEIDPSFIITHRLHLEEAPRGYDIFQHKKEGCIKVVLKP</sequence>
<dbReference type="PROSITE" id="PS00059">
    <property type="entry name" value="ADH_ZINC"/>
    <property type="match status" value="1"/>
</dbReference>
<evidence type="ECO:0000256" key="4">
    <source>
        <dbReference type="ARBA" id="ARBA00023002"/>
    </source>
</evidence>
<evidence type="ECO:0000256" key="5">
    <source>
        <dbReference type="RuleBase" id="RU361277"/>
    </source>
</evidence>
<dbReference type="AlphaFoldDB" id="A0A1I2IE49"/>
<proteinExistence type="inferred from homology"/>
<dbReference type="STRING" id="54.SAMN02745121_08602"/>
<dbReference type="InterPro" id="IPR036291">
    <property type="entry name" value="NAD(P)-bd_dom_sf"/>
</dbReference>
<dbReference type="CDD" id="cd08283">
    <property type="entry name" value="FDH_like_1"/>
    <property type="match status" value="1"/>
</dbReference>
<dbReference type="InterPro" id="IPR013154">
    <property type="entry name" value="ADH-like_N"/>
</dbReference>
<protein>
    <submittedName>
        <fullName evidence="8">Threonine dehydrogenase</fullName>
    </submittedName>
</protein>
<keyword evidence="2 5" id="KW-0479">Metal-binding</keyword>
<dbReference type="InterPro" id="IPR013149">
    <property type="entry name" value="ADH-like_C"/>
</dbReference>
<keyword evidence="4" id="KW-0560">Oxidoreductase</keyword>
<evidence type="ECO:0000259" key="6">
    <source>
        <dbReference type="Pfam" id="PF00107"/>
    </source>
</evidence>
<organism evidence="8 9">
    <name type="scientific">Nannocystis exedens</name>
    <dbReference type="NCBI Taxonomy" id="54"/>
    <lineage>
        <taxon>Bacteria</taxon>
        <taxon>Pseudomonadati</taxon>
        <taxon>Myxococcota</taxon>
        <taxon>Polyangia</taxon>
        <taxon>Nannocystales</taxon>
        <taxon>Nannocystaceae</taxon>
        <taxon>Nannocystis</taxon>
    </lineage>
</organism>
<feature type="domain" description="Alcohol dehydrogenase-like N-terminal" evidence="7">
    <location>
        <begin position="25"/>
        <end position="150"/>
    </location>
</feature>
<gene>
    <name evidence="8" type="ORF">SAMN02745121_08602</name>
</gene>
<dbReference type="Gene3D" id="3.40.50.720">
    <property type="entry name" value="NAD(P)-binding Rossmann-like Domain"/>
    <property type="match status" value="1"/>
</dbReference>
<comment type="similarity">
    <text evidence="5">Belongs to the zinc-containing alcohol dehydrogenase family.</text>
</comment>
<dbReference type="SUPFAM" id="SSF50129">
    <property type="entry name" value="GroES-like"/>
    <property type="match status" value="1"/>
</dbReference>
<evidence type="ECO:0000259" key="7">
    <source>
        <dbReference type="Pfam" id="PF08240"/>
    </source>
</evidence>
<dbReference type="InterPro" id="IPR011032">
    <property type="entry name" value="GroES-like_sf"/>
</dbReference>
<dbReference type="Gene3D" id="3.90.180.10">
    <property type="entry name" value="Medium-chain alcohol dehydrogenases, catalytic domain"/>
    <property type="match status" value="1"/>
</dbReference>
<keyword evidence="3 5" id="KW-0862">Zinc</keyword>
<dbReference type="OrthoDB" id="9774952at2"/>
<dbReference type="RefSeq" id="WP_096325602.1">
    <property type="nucleotide sequence ID" value="NZ_FOMX01000062.1"/>
</dbReference>
<reference evidence="9" key="1">
    <citation type="submission" date="2016-10" db="EMBL/GenBank/DDBJ databases">
        <authorList>
            <person name="Varghese N."/>
            <person name="Submissions S."/>
        </authorList>
    </citation>
    <scope>NUCLEOTIDE SEQUENCE [LARGE SCALE GENOMIC DNA]</scope>
    <source>
        <strain evidence="9">ATCC 25963</strain>
    </source>
</reference>
<comment type="cofactor">
    <cofactor evidence="1 5">
        <name>Zn(2+)</name>
        <dbReference type="ChEBI" id="CHEBI:29105"/>
    </cofactor>
</comment>
<evidence type="ECO:0000256" key="2">
    <source>
        <dbReference type="ARBA" id="ARBA00022723"/>
    </source>
</evidence>
<dbReference type="GO" id="GO:0016491">
    <property type="term" value="F:oxidoreductase activity"/>
    <property type="evidence" value="ECO:0007669"/>
    <property type="project" value="UniProtKB-KW"/>
</dbReference>
<dbReference type="EMBL" id="FOMX01000062">
    <property type="protein sequence ID" value="SFF39910.1"/>
    <property type="molecule type" value="Genomic_DNA"/>
</dbReference>
<dbReference type="SUPFAM" id="SSF51735">
    <property type="entry name" value="NAD(P)-binding Rossmann-fold domains"/>
    <property type="match status" value="1"/>
</dbReference>
<evidence type="ECO:0000256" key="1">
    <source>
        <dbReference type="ARBA" id="ARBA00001947"/>
    </source>
</evidence>
<dbReference type="Pfam" id="PF00107">
    <property type="entry name" value="ADH_zinc_N"/>
    <property type="match status" value="1"/>
</dbReference>
<dbReference type="PANTHER" id="PTHR42813:SF2">
    <property type="entry name" value="DEHYDROGENASE, ZINC-CONTAINING, PUTATIVE (AFU_ORTHOLOGUE AFUA_2G02810)-RELATED"/>
    <property type="match status" value="1"/>
</dbReference>
<dbReference type="InterPro" id="IPR002328">
    <property type="entry name" value="ADH_Zn_CS"/>
</dbReference>
<name>A0A1I2IE49_9BACT</name>